<evidence type="ECO:0000259" key="8">
    <source>
        <dbReference type="PROSITE" id="PS50217"/>
    </source>
</evidence>
<dbReference type="InterPro" id="IPR004827">
    <property type="entry name" value="bZIP"/>
</dbReference>
<accession>A0ABQ7Z393</accession>
<evidence type="ECO:0000313" key="10">
    <source>
        <dbReference type="Proteomes" id="UP000824890"/>
    </source>
</evidence>
<reference evidence="9 10" key="1">
    <citation type="submission" date="2021-05" db="EMBL/GenBank/DDBJ databases">
        <title>Genome Assembly of Synthetic Allotetraploid Brassica napus Reveals Homoeologous Exchanges between Subgenomes.</title>
        <authorList>
            <person name="Davis J.T."/>
        </authorList>
    </citation>
    <scope>NUCLEOTIDE SEQUENCE [LARGE SCALE GENOMIC DNA]</scope>
    <source>
        <strain evidence="10">cv. Da-Ae</strain>
        <tissue evidence="9">Seedling</tissue>
    </source>
</reference>
<evidence type="ECO:0000256" key="5">
    <source>
        <dbReference type="ARBA" id="ARBA00023242"/>
    </source>
</evidence>
<protein>
    <recommendedName>
        <fullName evidence="8">BZIP domain-containing protein</fullName>
    </recommendedName>
</protein>
<keyword evidence="10" id="KW-1185">Reference proteome</keyword>
<feature type="domain" description="BZIP" evidence="8">
    <location>
        <begin position="86"/>
        <end position="128"/>
    </location>
</feature>
<dbReference type="PANTHER" id="PTHR45764:SF38">
    <property type="entry name" value="BZIP TRANSCRIPTION FACTOR 44"/>
    <property type="match status" value="1"/>
</dbReference>
<dbReference type="Gene3D" id="1.20.5.170">
    <property type="match status" value="1"/>
</dbReference>
<dbReference type="SMART" id="SM00338">
    <property type="entry name" value="BRLZ"/>
    <property type="match status" value="1"/>
</dbReference>
<evidence type="ECO:0000313" key="9">
    <source>
        <dbReference type="EMBL" id="KAH0874666.1"/>
    </source>
</evidence>
<evidence type="ECO:0000256" key="3">
    <source>
        <dbReference type="ARBA" id="ARBA00023125"/>
    </source>
</evidence>
<keyword evidence="5" id="KW-0539">Nucleus</keyword>
<feature type="transmembrane region" description="Helical" evidence="7">
    <location>
        <begin position="26"/>
        <end position="48"/>
    </location>
</feature>
<keyword evidence="7" id="KW-0472">Membrane</keyword>
<evidence type="ECO:0000256" key="1">
    <source>
        <dbReference type="ARBA" id="ARBA00004123"/>
    </source>
</evidence>
<dbReference type="Proteomes" id="UP000824890">
    <property type="component" value="Unassembled WGS sequence"/>
</dbReference>
<evidence type="ECO:0000256" key="6">
    <source>
        <dbReference type="SAM" id="MobiDB-lite"/>
    </source>
</evidence>
<name>A0ABQ7Z393_BRANA</name>
<sequence length="228" mass="25362">MSSPVISEILRSGLTIDSSLRRRTHLVQSFSVVFLYWFYQFLCVFSIYKNMNKTELGSPTSNSSVLTTGLLNSGSESDLQQRDLLDERKRKRKQSNRESARRSRMRKQQHLDDLAAQVTHLRKENGHIIAGIAVTTEHYVTIEAENSIFRAQLLELNHRLDSLNEIVDFVESSSFEMETGQGGGLVDYGGGGGGGGGFYDGGMNTLNLGFYNQPIMASAYTAGDVFNC</sequence>
<keyword evidence="3" id="KW-0238">DNA-binding</keyword>
<dbReference type="PANTHER" id="PTHR45764">
    <property type="entry name" value="BZIP TRANSCRIPTION FACTOR 44"/>
    <property type="match status" value="1"/>
</dbReference>
<dbReference type="CDD" id="cd14702">
    <property type="entry name" value="bZIP_plant_GBF1"/>
    <property type="match status" value="1"/>
</dbReference>
<keyword evidence="2" id="KW-0805">Transcription regulation</keyword>
<evidence type="ECO:0000256" key="7">
    <source>
        <dbReference type="SAM" id="Phobius"/>
    </source>
</evidence>
<feature type="region of interest" description="Disordered" evidence="6">
    <location>
        <begin position="71"/>
        <end position="110"/>
    </location>
</feature>
<dbReference type="SUPFAM" id="SSF57959">
    <property type="entry name" value="Leucine zipper domain"/>
    <property type="match status" value="1"/>
</dbReference>
<dbReference type="EMBL" id="JAGKQM010000016">
    <property type="protein sequence ID" value="KAH0874666.1"/>
    <property type="molecule type" value="Genomic_DNA"/>
</dbReference>
<dbReference type="InterPro" id="IPR046347">
    <property type="entry name" value="bZIP_sf"/>
</dbReference>
<dbReference type="Pfam" id="PF00170">
    <property type="entry name" value="bZIP_1"/>
    <property type="match status" value="1"/>
</dbReference>
<dbReference type="InterPro" id="IPR045314">
    <property type="entry name" value="bZIP_plant_GBF1"/>
</dbReference>
<comment type="subcellular location">
    <subcellularLocation>
        <location evidence="1">Nucleus</location>
    </subcellularLocation>
</comment>
<organism evidence="9 10">
    <name type="scientific">Brassica napus</name>
    <name type="common">Rape</name>
    <dbReference type="NCBI Taxonomy" id="3708"/>
    <lineage>
        <taxon>Eukaryota</taxon>
        <taxon>Viridiplantae</taxon>
        <taxon>Streptophyta</taxon>
        <taxon>Embryophyta</taxon>
        <taxon>Tracheophyta</taxon>
        <taxon>Spermatophyta</taxon>
        <taxon>Magnoliopsida</taxon>
        <taxon>eudicotyledons</taxon>
        <taxon>Gunneridae</taxon>
        <taxon>Pentapetalae</taxon>
        <taxon>rosids</taxon>
        <taxon>malvids</taxon>
        <taxon>Brassicales</taxon>
        <taxon>Brassicaceae</taxon>
        <taxon>Brassiceae</taxon>
        <taxon>Brassica</taxon>
    </lineage>
</organism>
<gene>
    <name evidence="9" type="ORF">HID58_072028</name>
</gene>
<keyword evidence="7" id="KW-0812">Transmembrane</keyword>
<comment type="caution">
    <text evidence="9">The sequence shown here is derived from an EMBL/GenBank/DDBJ whole genome shotgun (WGS) entry which is preliminary data.</text>
</comment>
<keyword evidence="7" id="KW-1133">Transmembrane helix</keyword>
<feature type="compositionally biased region" description="Basic and acidic residues" evidence="6">
    <location>
        <begin position="79"/>
        <end position="88"/>
    </location>
</feature>
<evidence type="ECO:0000256" key="2">
    <source>
        <dbReference type="ARBA" id="ARBA00023015"/>
    </source>
</evidence>
<keyword evidence="4" id="KW-0804">Transcription</keyword>
<dbReference type="PROSITE" id="PS50217">
    <property type="entry name" value="BZIP"/>
    <property type="match status" value="1"/>
</dbReference>
<dbReference type="PROSITE" id="PS00036">
    <property type="entry name" value="BZIP_BASIC"/>
    <property type="match status" value="1"/>
</dbReference>
<proteinExistence type="predicted"/>
<evidence type="ECO:0000256" key="4">
    <source>
        <dbReference type="ARBA" id="ARBA00023163"/>
    </source>
</evidence>